<dbReference type="PANTHER" id="PTHR46935:SF1">
    <property type="entry name" value="OS01G0674700 PROTEIN"/>
    <property type="match status" value="1"/>
</dbReference>
<dbReference type="Proteomes" id="UP001642360">
    <property type="component" value="Unassembled WGS sequence"/>
</dbReference>
<dbReference type="PANTHER" id="PTHR46935">
    <property type="entry name" value="OS01G0674700 PROTEIN"/>
    <property type="match status" value="1"/>
</dbReference>
<keyword evidence="3" id="KW-1185">Reference proteome</keyword>
<evidence type="ECO:0000313" key="2">
    <source>
        <dbReference type="EMBL" id="CAK9179047.1"/>
    </source>
</evidence>
<name>A0ABC8UBK3_9AQUA</name>
<organism evidence="2 3">
    <name type="scientific">Ilex paraguariensis</name>
    <name type="common">yerba mate</name>
    <dbReference type="NCBI Taxonomy" id="185542"/>
    <lineage>
        <taxon>Eukaryota</taxon>
        <taxon>Viridiplantae</taxon>
        <taxon>Streptophyta</taxon>
        <taxon>Embryophyta</taxon>
        <taxon>Tracheophyta</taxon>
        <taxon>Spermatophyta</taxon>
        <taxon>Magnoliopsida</taxon>
        <taxon>eudicotyledons</taxon>
        <taxon>Gunneridae</taxon>
        <taxon>Pentapetalae</taxon>
        <taxon>asterids</taxon>
        <taxon>campanulids</taxon>
        <taxon>Aquifoliales</taxon>
        <taxon>Aquifoliaceae</taxon>
        <taxon>Ilex</taxon>
    </lineage>
</organism>
<comment type="caution">
    <text evidence="2">The sequence shown here is derived from an EMBL/GenBank/DDBJ whole genome shotgun (WGS) entry which is preliminary data.</text>
</comment>
<protein>
    <submittedName>
        <fullName evidence="2">Uncharacterized protein</fullName>
    </submittedName>
</protein>
<reference evidence="2 3" key="1">
    <citation type="submission" date="2024-02" db="EMBL/GenBank/DDBJ databases">
        <authorList>
            <person name="Vignale AGUSTIN F."/>
            <person name="Sosa J E."/>
            <person name="Modenutti C."/>
        </authorList>
    </citation>
    <scope>NUCLEOTIDE SEQUENCE [LARGE SCALE GENOMIC DNA]</scope>
</reference>
<dbReference type="EMBL" id="CAUOFW020007391">
    <property type="protein sequence ID" value="CAK9179047.1"/>
    <property type="molecule type" value="Genomic_DNA"/>
</dbReference>
<dbReference type="AlphaFoldDB" id="A0ABC8UBK3"/>
<proteinExistence type="predicted"/>
<feature type="region of interest" description="Disordered" evidence="1">
    <location>
        <begin position="93"/>
        <end position="124"/>
    </location>
</feature>
<sequence length="305" mass="34727">MGKDGIWASKYTMNLNFPSGFSIARGPIFGSALKMRKVEWKSILGSQMCSSGKVTVLLEGDSDNMVVGGGSIEKEFEFKPSFDEYLKAMESVKSDREKRDEHNPNRRNLKNDSGGEAKKEMATDKIDCKDRGSRKVKDARKMGFEEGGNKGRTHSLVKVELDCKQSENFTKSKNGRWTNDQTSSVQGVERKDKFEGQGFKKDKVGLIRSETMGRLERNGVKGEWILQKKVAVKNPKPSRSNKFISEERGDVELEMERAAFKPLEEYNDAYDKPRVSRVDMEERILKLAKWLVLLTLDIYLVYLLL</sequence>
<evidence type="ECO:0000313" key="3">
    <source>
        <dbReference type="Proteomes" id="UP001642360"/>
    </source>
</evidence>
<accession>A0ABC8UBK3</accession>
<gene>
    <name evidence="2" type="ORF">ILEXP_LOCUS48985</name>
</gene>
<dbReference type="InterPro" id="IPR044645">
    <property type="entry name" value="DG1/EMB2279-like"/>
</dbReference>
<evidence type="ECO:0000256" key="1">
    <source>
        <dbReference type="SAM" id="MobiDB-lite"/>
    </source>
</evidence>